<evidence type="ECO:0000256" key="2">
    <source>
        <dbReference type="SAM" id="MobiDB-lite"/>
    </source>
</evidence>
<gene>
    <name evidence="3" type="ORF">CUNI_LOCUS17330</name>
</gene>
<keyword evidence="1" id="KW-0175">Coiled coil</keyword>
<protein>
    <submittedName>
        <fullName evidence="3">Uncharacterized protein</fullName>
    </submittedName>
</protein>
<proteinExistence type="predicted"/>
<feature type="compositionally biased region" description="Basic and acidic residues" evidence="2">
    <location>
        <begin position="401"/>
        <end position="423"/>
    </location>
</feature>
<evidence type="ECO:0000313" key="4">
    <source>
        <dbReference type="Proteomes" id="UP000678393"/>
    </source>
</evidence>
<feature type="coiled-coil region" evidence="1">
    <location>
        <begin position="146"/>
        <end position="208"/>
    </location>
</feature>
<reference evidence="3" key="1">
    <citation type="submission" date="2021-04" db="EMBL/GenBank/DDBJ databases">
        <authorList>
            <consortium name="Molecular Ecology Group"/>
        </authorList>
    </citation>
    <scope>NUCLEOTIDE SEQUENCE</scope>
</reference>
<dbReference type="OrthoDB" id="30551at2759"/>
<evidence type="ECO:0000256" key="1">
    <source>
        <dbReference type="SAM" id="Coils"/>
    </source>
</evidence>
<dbReference type="EMBL" id="CAJHNH020004879">
    <property type="protein sequence ID" value="CAG5131772.1"/>
    <property type="molecule type" value="Genomic_DNA"/>
</dbReference>
<accession>A0A8S3ZV78</accession>
<feature type="compositionally biased region" description="Basic and acidic residues" evidence="2">
    <location>
        <begin position="25"/>
        <end position="62"/>
    </location>
</feature>
<keyword evidence="4" id="KW-1185">Reference proteome</keyword>
<feature type="compositionally biased region" description="Polar residues" evidence="2">
    <location>
        <begin position="63"/>
        <end position="75"/>
    </location>
</feature>
<feature type="non-terminal residue" evidence="3">
    <location>
        <position position="1"/>
    </location>
</feature>
<feature type="compositionally biased region" description="Basic residues" evidence="2">
    <location>
        <begin position="12"/>
        <end position="24"/>
    </location>
</feature>
<sequence>GAAAALTEARRNATRAGHRYRRRRPKEDMTKQSERKIITEERRDHRGRQTDVNDKIDEDRASDNSSPVSSQNASPRASLYLSDPPSSMEGLLSVSGAMHRGGIMVTSCESDSAMGDSGYSEICDCLKETHEMLFQLHELIILKGRLLQAEEVTESLRADLIKAKKNCMELQGTKAGLQQRLKEQESTLSGLKSEVMTLELEKDKMRSEIVTPQISCLLVKLCNPCSEAEGSVLSRFETLQKQLGGRDQVLSDIKRELLKRDHTIHQLQEQISQMKESMTVSKQAIEPMVNLADVVKSVSTAEEISGLVEPTCHDQRLSVLTDCLNKLTGTEKAGGLKTSELEMAKDTILQNRVEVWAQHPSSATIDHLEETVVRLLDKLHINGSSTGTTASSRSLTSSSRDSSEGHEVNSYKSKRQDNMRGHE</sequence>
<feature type="region of interest" description="Disordered" evidence="2">
    <location>
        <begin position="1"/>
        <end position="84"/>
    </location>
</feature>
<feature type="non-terminal residue" evidence="3">
    <location>
        <position position="423"/>
    </location>
</feature>
<evidence type="ECO:0000313" key="3">
    <source>
        <dbReference type="EMBL" id="CAG5131772.1"/>
    </source>
</evidence>
<organism evidence="3 4">
    <name type="scientific">Candidula unifasciata</name>
    <dbReference type="NCBI Taxonomy" id="100452"/>
    <lineage>
        <taxon>Eukaryota</taxon>
        <taxon>Metazoa</taxon>
        <taxon>Spiralia</taxon>
        <taxon>Lophotrochozoa</taxon>
        <taxon>Mollusca</taxon>
        <taxon>Gastropoda</taxon>
        <taxon>Heterobranchia</taxon>
        <taxon>Euthyneura</taxon>
        <taxon>Panpulmonata</taxon>
        <taxon>Eupulmonata</taxon>
        <taxon>Stylommatophora</taxon>
        <taxon>Helicina</taxon>
        <taxon>Helicoidea</taxon>
        <taxon>Geomitridae</taxon>
        <taxon>Candidula</taxon>
    </lineage>
</organism>
<comment type="caution">
    <text evidence="3">The sequence shown here is derived from an EMBL/GenBank/DDBJ whole genome shotgun (WGS) entry which is preliminary data.</text>
</comment>
<feature type="region of interest" description="Disordered" evidence="2">
    <location>
        <begin position="383"/>
        <end position="423"/>
    </location>
</feature>
<dbReference type="Proteomes" id="UP000678393">
    <property type="component" value="Unassembled WGS sequence"/>
</dbReference>
<feature type="compositionally biased region" description="Low complexity" evidence="2">
    <location>
        <begin position="384"/>
        <end position="400"/>
    </location>
</feature>
<dbReference type="AlphaFoldDB" id="A0A8S3ZV78"/>
<name>A0A8S3ZV78_9EUPU</name>